<reference evidence="1 2" key="1">
    <citation type="journal article" date="2013" name="Genome Announc.">
        <title>Draft Genome Sequence of the Cellulolytic Bacterium Clostridium papyrosolvens C7 (ATCC 700395).</title>
        <authorList>
            <person name="Zepeda V."/>
            <person name="Dassa B."/>
            <person name="Borovok I."/>
            <person name="Lamed R."/>
            <person name="Bayer E.A."/>
            <person name="Cate J.H."/>
        </authorList>
    </citation>
    <scope>NUCLEOTIDE SEQUENCE [LARGE SCALE GENOMIC DNA]</scope>
    <source>
        <strain evidence="1 2">C7</strain>
    </source>
</reference>
<protein>
    <submittedName>
        <fullName evidence="1">Uncharacterized protein</fullName>
    </submittedName>
</protein>
<dbReference type="EMBL" id="ATAY01000026">
    <property type="protein sequence ID" value="EPR12507.1"/>
    <property type="molecule type" value="Genomic_DNA"/>
</dbReference>
<gene>
    <name evidence="1" type="ORF">L323_08120</name>
</gene>
<dbReference type="AlphaFoldDB" id="U4R2H8"/>
<organism evidence="1 2">
    <name type="scientific">Ruminiclostridium papyrosolvens C7</name>
    <dbReference type="NCBI Taxonomy" id="1330534"/>
    <lineage>
        <taxon>Bacteria</taxon>
        <taxon>Bacillati</taxon>
        <taxon>Bacillota</taxon>
        <taxon>Clostridia</taxon>
        <taxon>Eubacteriales</taxon>
        <taxon>Oscillospiraceae</taxon>
        <taxon>Ruminiclostridium</taxon>
    </lineage>
</organism>
<dbReference type="RefSeq" id="WP_020815177.1">
    <property type="nucleotide sequence ID" value="NZ_ATAY01000026.1"/>
</dbReference>
<comment type="caution">
    <text evidence="1">The sequence shown here is derived from an EMBL/GenBank/DDBJ whole genome shotgun (WGS) entry which is preliminary data.</text>
</comment>
<dbReference type="Proteomes" id="UP000016860">
    <property type="component" value="Unassembled WGS sequence"/>
</dbReference>
<evidence type="ECO:0000313" key="1">
    <source>
        <dbReference type="EMBL" id="EPR12507.1"/>
    </source>
</evidence>
<evidence type="ECO:0000313" key="2">
    <source>
        <dbReference type="Proteomes" id="UP000016860"/>
    </source>
</evidence>
<proteinExistence type="predicted"/>
<accession>U4R2H8</accession>
<dbReference type="STRING" id="1330534.L323_08120"/>
<sequence length="336" mass="36252">MSTKTSNYNLTKPENSDYYDVTVHSDNYEIIDTELKNANERCEGKIAKSLATAANQFLVSTAAGAWVIKTIAEIKVLLGLGSAAYTDSTAYTSKTEFSAHQSDYTNHVPHLGITSNVDNAYSITSSKNISEGSKFTVKFNAAATDTATLNISYDNTPRRLIKPGGAGFKPKAGTYSFIRDGENFQYLGEGGEYGTDNPNDVKAGVPFGTENGIMIGTNTNNMKIVIGTIPDFQSPTTTSALSLTGTINNLSFSPQIVMFTFKDSWYSYFQQTVSSIYPAMLPAGMDIIKSGTAYLPLCVNSASDFLSNGFKYYSAGQGTQKLTFSQVKYAAIGFGD</sequence>
<dbReference type="OrthoDB" id="1740136at2"/>
<name>U4R2H8_9FIRM</name>
<dbReference type="PATRIC" id="fig|1330534.3.peg.1623"/>